<accession>A0A8S9NZW0</accession>
<reference evidence="1" key="1">
    <citation type="submission" date="2019-12" db="EMBL/GenBank/DDBJ databases">
        <title>Genome sequencing and annotation of Brassica cretica.</title>
        <authorList>
            <person name="Studholme D.J."/>
            <person name="Sarris P."/>
        </authorList>
    </citation>
    <scope>NUCLEOTIDE SEQUENCE</scope>
    <source>
        <strain evidence="1">PFS-109/04</strain>
        <tissue evidence="1">Leaf</tissue>
    </source>
</reference>
<organism evidence="1 2">
    <name type="scientific">Brassica cretica</name>
    <name type="common">Mustard</name>
    <dbReference type="NCBI Taxonomy" id="69181"/>
    <lineage>
        <taxon>Eukaryota</taxon>
        <taxon>Viridiplantae</taxon>
        <taxon>Streptophyta</taxon>
        <taxon>Embryophyta</taxon>
        <taxon>Tracheophyta</taxon>
        <taxon>Spermatophyta</taxon>
        <taxon>Magnoliopsida</taxon>
        <taxon>eudicotyledons</taxon>
        <taxon>Gunneridae</taxon>
        <taxon>Pentapetalae</taxon>
        <taxon>rosids</taxon>
        <taxon>malvids</taxon>
        <taxon>Brassicales</taxon>
        <taxon>Brassicaceae</taxon>
        <taxon>Brassiceae</taxon>
        <taxon>Brassica</taxon>
    </lineage>
</organism>
<sequence length="103" mass="11514">MLISSRVQLEYTVHRQKKEEDIDVDPRCSDVDFTPLKRAEEPAKLKSIIISPEPGVDTEEPHLPIQDALPQTEIEETLLEFPLITLVVAVSSSSGRVTLMSLC</sequence>
<proteinExistence type="predicted"/>
<dbReference type="EMBL" id="QGKX02001521">
    <property type="protein sequence ID" value="KAF3506373.1"/>
    <property type="molecule type" value="Genomic_DNA"/>
</dbReference>
<dbReference type="AlphaFoldDB" id="A0A8S9NZW0"/>
<dbReference type="Proteomes" id="UP000712600">
    <property type="component" value="Unassembled WGS sequence"/>
</dbReference>
<name>A0A8S9NZW0_BRACR</name>
<protein>
    <submittedName>
        <fullName evidence="1">Uncharacterized protein</fullName>
    </submittedName>
</protein>
<gene>
    <name evidence="1" type="ORF">F2Q69_00004391</name>
</gene>
<evidence type="ECO:0000313" key="1">
    <source>
        <dbReference type="EMBL" id="KAF3506373.1"/>
    </source>
</evidence>
<evidence type="ECO:0000313" key="2">
    <source>
        <dbReference type="Proteomes" id="UP000712600"/>
    </source>
</evidence>
<comment type="caution">
    <text evidence="1">The sequence shown here is derived from an EMBL/GenBank/DDBJ whole genome shotgun (WGS) entry which is preliminary data.</text>
</comment>